<accession>A0A1Z5JL93</accession>
<feature type="transmembrane region" description="Helical" evidence="1">
    <location>
        <begin position="146"/>
        <end position="166"/>
    </location>
</feature>
<evidence type="ECO:0000256" key="1">
    <source>
        <dbReference type="SAM" id="Phobius"/>
    </source>
</evidence>
<keyword evidence="1" id="KW-1133">Transmembrane helix</keyword>
<dbReference type="EMBL" id="BDSP01000081">
    <property type="protein sequence ID" value="GAX14548.1"/>
    <property type="molecule type" value="Genomic_DNA"/>
</dbReference>
<feature type="transmembrane region" description="Helical" evidence="1">
    <location>
        <begin position="178"/>
        <end position="198"/>
    </location>
</feature>
<comment type="caution">
    <text evidence="2">The sequence shown here is derived from an EMBL/GenBank/DDBJ whole genome shotgun (WGS) entry which is preliminary data.</text>
</comment>
<dbReference type="OrthoDB" id="44178at2759"/>
<organism evidence="2 3">
    <name type="scientific">Fistulifera solaris</name>
    <name type="common">Oleaginous diatom</name>
    <dbReference type="NCBI Taxonomy" id="1519565"/>
    <lineage>
        <taxon>Eukaryota</taxon>
        <taxon>Sar</taxon>
        <taxon>Stramenopiles</taxon>
        <taxon>Ochrophyta</taxon>
        <taxon>Bacillariophyta</taxon>
        <taxon>Bacillariophyceae</taxon>
        <taxon>Bacillariophycidae</taxon>
        <taxon>Naviculales</taxon>
        <taxon>Naviculaceae</taxon>
        <taxon>Fistulifera</taxon>
    </lineage>
</organism>
<dbReference type="Proteomes" id="UP000198406">
    <property type="component" value="Unassembled WGS sequence"/>
</dbReference>
<proteinExistence type="predicted"/>
<keyword evidence="1" id="KW-0812">Transmembrane</keyword>
<dbReference type="AlphaFoldDB" id="A0A1Z5JL93"/>
<gene>
    <name evidence="2" type="ORF">FisN_6Lh326</name>
</gene>
<reference evidence="2 3" key="1">
    <citation type="journal article" date="2015" name="Plant Cell">
        <title>Oil accumulation by the oleaginous diatom Fistulifera solaris as revealed by the genome and transcriptome.</title>
        <authorList>
            <person name="Tanaka T."/>
            <person name="Maeda Y."/>
            <person name="Veluchamy A."/>
            <person name="Tanaka M."/>
            <person name="Abida H."/>
            <person name="Marechal E."/>
            <person name="Bowler C."/>
            <person name="Muto M."/>
            <person name="Sunaga Y."/>
            <person name="Tanaka M."/>
            <person name="Yoshino T."/>
            <person name="Taniguchi T."/>
            <person name="Fukuda Y."/>
            <person name="Nemoto M."/>
            <person name="Matsumoto M."/>
            <person name="Wong P.S."/>
            <person name="Aburatani S."/>
            <person name="Fujibuchi W."/>
        </authorList>
    </citation>
    <scope>NUCLEOTIDE SEQUENCE [LARGE SCALE GENOMIC DNA]</scope>
    <source>
        <strain evidence="2 3">JPCC DA0580</strain>
    </source>
</reference>
<name>A0A1Z5JL93_FISSO</name>
<evidence type="ECO:0000313" key="3">
    <source>
        <dbReference type="Proteomes" id="UP000198406"/>
    </source>
</evidence>
<dbReference type="InterPro" id="IPR006461">
    <property type="entry name" value="PLAC_motif_containing"/>
</dbReference>
<protein>
    <submittedName>
        <fullName evidence="2">Uncharacterized protein</fullName>
    </submittedName>
</protein>
<dbReference type="InParanoid" id="A0A1Z5JL93"/>
<dbReference type="Pfam" id="PF04749">
    <property type="entry name" value="PLAC8"/>
    <property type="match status" value="1"/>
</dbReference>
<keyword evidence="1" id="KW-0472">Membrane</keyword>
<evidence type="ECO:0000313" key="2">
    <source>
        <dbReference type="EMBL" id="GAX14548.1"/>
    </source>
</evidence>
<sequence length="266" mass="30435">MKKTGEQNSDGFSKRPSLSFPPRMVEIVAPCTMVEGFTFMATHDGESLPITVPRGGVQQGQVFSVPYPGQREVATEITPFFLHHTDEGYWKDDWWQCCRYGSCHVSLWNAMCCPQLLAAQILTRLQLNMWGNSDHRHHGKRTFRTMFILVVVYWCWILALTFPLSYNIQTDPVVLSPFTSFLYNFVSWGFGFYTWFLLTKLRAAVRARFKIPSSWWGEDTCMILWCSCCSVSQMARQTANYEQHSAICCSTTGIGAPLPYESILTV</sequence>
<keyword evidence="3" id="KW-1185">Reference proteome</keyword>